<sequence length="158" mass="17469">MPEIRRTFSAASELRYSILAAQREGHRQLALSLAAQGVTPSQAEVIMVLSEYGPITLRGLGRLLVCESGSPSRLVDTLVKRGLVHRVDNPMDRRQVLLQLTPAGHNLCPEVLANEKTTEESLREAFGEELLEEFVQATRRFLSGSAAGEALRLRFVTE</sequence>
<dbReference type="InterPro" id="IPR036390">
    <property type="entry name" value="WH_DNA-bd_sf"/>
</dbReference>
<comment type="caution">
    <text evidence="2">The sequence shown here is derived from an EMBL/GenBank/DDBJ whole genome shotgun (WGS) entry which is preliminary data.</text>
</comment>
<protein>
    <submittedName>
        <fullName evidence="2">MarR family transcriptional regulator</fullName>
    </submittedName>
</protein>
<proteinExistence type="predicted"/>
<dbReference type="SMART" id="SM00347">
    <property type="entry name" value="HTH_MARR"/>
    <property type="match status" value="1"/>
</dbReference>
<dbReference type="GO" id="GO:0006950">
    <property type="term" value="P:response to stress"/>
    <property type="evidence" value="ECO:0007669"/>
    <property type="project" value="TreeGrafter"/>
</dbReference>
<dbReference type="PANTHER" id="PTHR33164:SF43">
    <property type="entry name" value="HTH-TYPE TRANSCRIPTIONAL REPRESSOR YETL"/>
    <property type="match status" value="1"/>
</dbReference>
<reference evidence="2" key="1">
    <citation type="journal article" date="2021" name="PeerJ">
        <title>Extensive microbial diversity within the chicken gut microbiome revealed by metagenomics and culture.</title>
        <authorList>
            <person name="Gilroy R."/>
            <person name="Ravi A."/>
            <person name="Getino M."/>
            <person name="Pursley I."/>
            <person name="Horton D.L."/>
            <person name="Alikhan N.F."/>
            <person name="Baker D."/>
            <person name="Gharbi K."/>
            <person name="Hall N."/>
            <person name="Watson M."/>
            <person name="Adriaenssens E.M."/>
            <person name="Foster-Nyarko E."/>
            <person name="Jarju S."/>
            <person name="Secka A."/>
            <person name="Antonio M."/>
            <person name="Oren A."/>
            <person name="Chaudhuri R.R."/>
            <person name="La Ragione R."/>
            <person name="Hildebrand F."/>
            <person name="Pallen M.J."/>
        </authorList>
    </citation>
    <scope>NUCLEOTIDE SEQUENCE</scope>
    <source>
        <strain evidence="2">ChiHejej3B27-3195</strain>
    </source>
</reference>
<dbReference type="InterPro" id="IPR036388">
    <property type="entry name" value="WH-like_DNA-bd_sf"/>
</dbReference>
<dbReference type="GO" id="GO:0003700">
    <property type="term" value="F:DNA-binding transcription factor activity"/>
    <property type="evidence" value="ECO:0007669"/>
    <property type="project" value="InterPro"/>
</dbReference>
<dbReference type="EMBL" id="DXGD01000299">
    <property type="protein sequence ID" value="HIX00091.1"/>
    <property type="molecule type" value="Genomic_DNA"/>
</dbReference>
<dbReference type="SUPFAM" id="SSF46785">
    <property type="entry name" value="Winged helix' DNA-binding domain"/>
    <property type="match status" value="1"/>
</dbReference>
<dbReference type="Gene3D" id="1.10.10.10">
    <property type="entry name" value="Winged helix-like DNA-binding domain superfamily/Winged helix DNA-binding domain"/>
    <property type="match status" value="1"/>
</dbReference>
<accession>A0A9D1UTH4</accession>
<dbReference type="PANTHER" id="PTHR33164">
    <property type="entry name" value="TRANSCRIPTIONAL REGULATOR, MARR FAMILY"/>
    <property type="match status" value="1"/>
</dbReference>
<gene>
    <name evidence="2" type="ORF">H9871_08085</name>
</gene>
<evidence type="ECO:0000313" key="2">
    <source>
        <dbReference type="EMBL" id="HIX00091.1"/>
    </source>
</evidence>
<dbReference type="AlphaFoldDB" id="A0A9D1UTH4"/>
<reference evidence="2" key="2">
    <citation type="submission" date="2021-04" db="EMBL/GenBank/DDBJ databases">
        <authorList>
            <person name="Gilroy R."/>
        </authorList>
    </citation>
    <scope>NUCLEOTIDE SEQUENCE</scope>
    <source>
        <strain evidence="2">ChiHejej3B27-3195</strain>
    </source>
</reference>
<dbReference type="PROSITE" id="PS50995">
    <property type="entry name" value="HTH_MARR_2"/>
    <property type="match status" value="1"/>
</dbReference>
<feature type="domain" description="HTH marR-type" evidence="1">
    <location>
        <begin position="11"/>
        <end position="143"/>
    </location>
</feature>
<dbReference type="InterPro" id="IPR039422">
    <property type="entry name" value="MarR/SlyA-like"/>
</dbReference>
<dbReference type="Pfam" id="PF13463">
    <property type="entry name" value="HTH_27"/>
    <property type="match status" value="1"/>
</dbReference>
<name>A0A9D1UTH4_9MICC</name>
<evidence type="ECO:0000313" key="3">
    <source>
        <dbReference type="Proteomes" id="UP000824151"/>
    </source>
</evidence>
<dbReference type="InterPro" id="IPR000835">
    <property type="entry name" value="HTH_MarR-typ"/>
</dbReference>
<evidence type="ECO:0000259" key="1">
    <source>
        <dbReference type="PROSITE" id="PS50995"/>
    </source>
</evidence>
<organism evidence="2 3">
    <name type="scientific">Candidatus Nesterenkonia stercoripullorum</name>
    <dbReference type="NCBI Taxonomy" id="2838701"/>
    <lineage>
        <taxon>Bacteria</taxon>
        <taxon>Bacillati</taxon>
        <taxon>Actinomycetota</taxon>
        <taxon>Actinomycetes</taxon>
        <taxon>Micrococcales</taxon>
        <taxon>Micrococcaceae</taxon>
        <taxon>Nesterenkonia</taxon>
    </lineage>
</organism>
<dbReference type="Proteomes" id="UP000824151">
    <property type="component" value="Unassembled WGS sequence"/>
</dbReference>